<keyword evidence="2" id="KW-1185">Reference proteome</keyword>
<sequence>MPDELITQPYWQKCGSFSSLFVGTTGGIVLAYVTKVATTKPFFVVSELPQVKPLIKKVPQLSHITGAKNLYGRIALQALGCAYLYSFLECKFQRGHRRTMFDAGLAGAITGGAFGLRGVPG</sequence>
<gene>
    <name evidence="1" type="ORF">ODALV1_LOCUS9146</name>
</gene>
<comment type="caution">
    <text evidence="1">The sequence shown here is derived from an EMBL/GenBank/DDBJ whole genome shotgun (WGS) entry which is preliminary data.</text>
</comment>
<name>A0ABP1QEN9_9HEXA</name>
<organism evidence="1 2">
    <name type="scientific">Orchesella dallaii</name>
    <dbReference type="NCBI Taxonomy" id="48710"/>
    <lineage>
        <taxon>Eukaryota</taxon>
        <taxon>Metazoa</taxon>
        <taxon>Ecdysozoa</taxon>
        <taxon>Arthropoda</taxon>
        <taxon>Hexapoda</taxon>
        <taxon>Collembola</taxon>
        <taxon>Entomobryomorpha</taxon>
        <taxon>Entomobryoidea</taxon>
        <taxon>Orchesellidae</taxon>
        <taxon>Orchesellinae</taxon>
        <taxon>Orchesella</taxon>
    </lineage>
</organism>
<accession>A0ABP1QEN9</accession>
<dbReference type="Proteomes" id="UP001642540">
    <property type="component" value="Unassembled WGS sequence"/>
</dbReference>
<reference evidence="1 2" key="1">
    <citation type="submission" date="2024-08" db="EMBL/GenBank/DDBJ databases">
        <authorList>
            <person name="Cucini C."/>
            <person name="Frati F."/>
        </authorList>
    </citation>
    <scope>NUCLEOTIDE SEQUENCE [LARGE SCALE GENOMIC DNA]</scope>
</reference>
<dbReference type="EMBL" id="CAXLJM020000027">
    <property type="protein sequence ID" value="CAL8095662.1"/>
    <property type="molecule type" value="Genomic_DNA"/>
</dbReference>
<evidence type="ECO:0000313" key="2">
    <source>
        <dbReference type="Proteomes" id="UP001642540"/>
    </source>
</evidence>
<protein>
    <submittedName>
        <fullName evidence="1">Uncharacterized protein</fullName>
    </submittedName>
</protein>
<proteinExistence type="predicted"/>
<evidence type="ECO:0000313" key="1">
    <source>
        <dbReference type="EMBL" id="CAL8095662.1"/>
    </source>
</evidence>